<keyword evidence="1" id="KW-1133">Transmembrane helix</keyword>
<keyword evidence="1" id="KW-0812">Transmembrane</keyword>
<proteinExistence type="predicted"/>
<accession>A0AAE0Y7D6</accession>
<protein>
    <submittedName>
        <fullName evidence="2">Uncharacterized protein</fullName>
    </submittedName>
</protein>
<name>A0AAE0Y7D6_9GAST</name>
<evidence type="ECO:0000313" key="3">
    <source>
        <dbReference type="Proteomes" id="UP001283361"/>
    </source>
</evidence>
<evidence type="ECO:0000256" key="1">
    <source>
        <dbReference type="SAM" id="Phobius"/>
    </source>
</evidence>
<sequence>MIVIGWTRHRNRILGSCSVTSPTSYSAALKRDVFSNLRHLLSVLVCLGLTALAAFLHRPVETRTTGCLKL</sequence>
<keyword evidence="1" id="KW-0472">Membrane</keyword>
<dbReference type="EMBL" id="JAWDGP010006781">
    <property type="protein sequence ID" value="KAK3735580.1"/>
    <property type="molecule type" value="Genomic_DNA"/>
</dbReference>
<comment type="caution">
    <text evidence="2">The sequence shown here is derived from an EMBL/GenBank/DDBJ whole genome shotgun (WGS) entry which is preliminary data.</text>
</comment>
<dbReference type="AlphaFoldDB" id="A0AAE0Y7D6"/>
<keyword evidence="3" id="KW-1185">Reference proteome</keyword>
<dbReference type="Proteomes" id="UP001283361">
    <property type="component" value="Unassembled WGS sequence"/>
</dbReference>
<feature type="transmembrane region" description="Helical" evidence="1">
    <location>
        <begin position="39"/>
        <end position="56"/>
    </location>
</feature>
<gene>
    <name evidence="2" type="ORF">RRG08_054153</name>
</gene>
<reference evidence="2" key="1">
    <citation type="journal article" date="2023" name="G3 (Bethesda)">
        <title>A reference genome for the long-term kleptoplast-retaining sea slug Elysia crispata morphotype clarki.</title>
        <authorList>
            <person name="Eastman K.E."/>
            <person name="Pendleton A.L."/>
            <person name="Shaikh M.A."/>
            <person name="Suttiyut T."/>
            <person name="Ogas R."/>
            <person name="Tomko P."/>
            <person name="Gavelis G."/>
            <person name="Widhalm J.R."/>
            <person name="Wisecaver J.H."/>
        </authorList>
    </citation>
    <scope>NUCLEOTIDE SEQUENCE</scope>
    <source>
        <strain evidence="2">ECLA1</strain>
    </source>
</reference>
<evidence type="ECO:0000313" key="2">
    <source>
        <dbReference type="EMBL" id="KAK3735580.1"/>
    </source>
</evidence>
<organism evidence="2 3">
    <name type="scientific">Elysia crispata</name>
    <name type="common">lettuce slug</name>
    <dbReference type="NCBI Taxonomy" id="231223"/>
    <lineage>
        <taxon>Eukaryota</taxon>
        <taxon>Metazoa</taxon>
        <taxon>Spiralia</taxon>
        <taxon>Lophotrochozoa</taxon>
        <taxon>Mollusca</taxon>
        <taxon>Gastropoda</taxon>
        <taxon>Heterobranchia</taxon>
        <taxon>Euthyneura</taxon>
        <taxon>Panpulmonata</taxon>
        <taxon>Sacoglossa</taxon>
        <taxon>Placobranchoidea</taxon>
        <taxon>Plakobranchidae</taxon>
        <taxon>Elysia</taxon>
    </lineage>
</organism>